<dbReference type="Proteomes" id="UP000537204">
    <property type="component" value="Unassembled WGS sequence"/>
</dbReference>
<dbReference type="RefSeq" id="WP_183879001.1">
    <property type="nucleotide sequence ID" value="NZ_JACHCE010000001.1"/>
</dbReference>
<gene>
    <name evidence="1" type="ORF">HDE68_000729</name>
</gene>
<sequence length="241" mass="28392">MNIYSGNKKLKWDIQLPEKVFHIKGAIDVTDHLSVPVKSNRRIWVNGIEVFPETANVLRPFYECNFEWGELAQNAAYTTALAICLAIFKSERLAENLFVCFKEDFVQNFPEGNFELAMEITRFLNKHNSRLNPDLYSRFCFSAITSSREILLIKDPETGLITTNLAENYAMHRESIPNIKLRKLNERKQRLLFRLFAKDNYLISGYDFPEVMLRAEDLMARFYWRSIEKIITRQLVDKYEE</sequence>
<comment type="caution">
    <text evidence="1">The sequence shown here is derived from an EMBL/GenBank/DDBJ whole genome shotgun (WGS) entry which is preliminary data.</text>
</comment>
<accession>A0A7W8ZIU1</accession>
<organism evidence="1 2">
    <name type="scientific">Pedobacter cryoconitis</name>
    <dbReference type="NCBI Taxonomy" id="188932"/>
    <lineage>
        <taxon>Bacteria</taxon>
        <taxon>Pseudomonadati</taxon>
        <taxon>Bacteroidota</taxon>
        <taxon>Sphingobacteriia</taxon>
        <taxon>Sphingobacteriales</taxon>
        <taxon>Sphingobacteriaceae</taxon>
        <taxon>Pedobacter</taxon>
    </lineage>
</organism>
<evidence type="ECO:0000313" key="1">
    <source>
        <dbReference type="EMBL" id="MBB5634844.1"/>
    </source>
</evidence>
<dbReference type="EMBL" id="JACHCE010000001">
    <property type="protein sequence ID" value="MBB5634844.1"/>
    <property type="molecule type" value="Genomic_DNA"/>
</dbReference>
<dbReference type="AlphaFoldDB" id="A0A7W8ZIU1"/>
<reference evidence="1 2" key="1">
    <citation type="submission" date="2020-08" db="EMBL/GenBank/DDBJ databases">
        <title>Genomic Encyclopedia of Type Strains, Phase IV (KMG-V): Genome sequencing to study the core and pangenomes of soil and plant-associated prokaryotes.</title>
        <authorList>
            <person name="Whitman W."/>
        </authorList>
    </citation>
    <scope>NUCLEOTIDE SEQUENCE [LARGE SCALE GENOMIC DNA]</scope>
    <source>
        <strain evidence="1 2">S3M1</strain>
    </source>
</reference>
<proteinExistence type="predicted"/>
<name>A0A7W8ZIU1_9SPHI</name>
<evidence type="ECO:0000313" key="2">
    <source>
        <dbReference type="Proteomes" id="UP000537204"/>
    </source>
</evidence>
<protein>
    <submittedName>
        <fullName evidence="1">Uncharacterized protein</fullName>
    </submittedName>
</protein>